<dbReference type="AlphaFoldDB" id="A0A4Q2UQM7"/>
<dbReference type="Gene3D" id="2.120.10.30">
    <property type="entry name" value="TolB, C-terminal domain"/>
    <property type="match status" value="1"/>
</dbReference>
<keyword evidence="3 4" id="KW-0408">Iron</keyword>
<dbReference type="InterPro" id="IPR016024">
    <property type="entry name" value="ARM-type_fold"/>
</dbReference>
<protein>
    <submittedName>
        <fullName evidence="7">C-type cytochrome</fullName>
    </submittedName>
</protein>
<proteinExistence type="predicted"/>
<accession>A0A4Q2UQM7</accession>
<dbReference type="InterPro" id="IPR009056">
    <property type="entry name" value="Cyt_c-like_dom"/>
</dbReference>
<dbReference type="RefSeq" id="WP_129601337.1">
    <property type="nucleotide sequence ID" value="NZ_SBLB01000002.1"/>
</dbReference>
<dbReference type="GO" id="GO:0020037">
    <property type="term" value="F:heme binding"/>
    <property type="evidence" value="ECO:0007669"/>
    <property type="project" value="InterPro"/>
</dbReference>
<dbReference type="PROSITE" id="PS51007">
    <property type="entry name" value="CYTC"/>
    <property type="match status" value="1"/>
</dbReference>
<dbReference type="Pfam" id="PF23500">
    <property type="entry name" value="DUF7133"/>
    <property type="match status" value="1"/>
</dbReference>
<evidence type="ECO:0000313" key="8">
    <source>
        <dbReference type="Proteomes" id="UP000290407"/>
    </source>
</evidence>
<keyword evidence="2 4" id="KW-0479">Metal-binding</keyword>
<dbReference type="Gene3D" id="3.40.50.1110">
    <property type="entry name" value="SGNH hydrolase"/>
    <property type="match status" value="1"/>
</dbReference>
<dbReference type="InterPro" id="IPR011989">
    <property type="entry name" value="ARM-like"/>
</dbReference>
<dbReference type="SUPFAM" id="SSF48371">
    <property type="entry name" value="ARM repeat"/>
    <property type="match status" value="1"/>
</dbReference>
<reference evidence="7 8" key="1">
    <citation type="submission" date="2019-01" db="EMBL/GenBank/DDBJ databases">
        <title>Spirosoma flava sp. nov., a propanil-degrading bacterium isolated from herbicide-contaminated soil.</title>
        <authorList>
            <person name="Zhang L."/>
            <person name="Jiang J.-D."/>
        </authorList>
    </citation>
    <scope>NUCLEOTIDE SEQUENCE [LARGE SCALE GENOMIC DNA]</scope>
    <source>
        <strain evidence="7 8">TY50</strain>
    </source>
</reference>
<dbReference type="InterPro" id="IPR036909">
    <property type="entry name" value="Cyt_c-like_dom_sf"/>
</dbReference>
<dbReference type="InterPro" id="IPR013428">
    <property type="entry name" value="Membrane-bound_put_N"/>
</dbReference>
<evidence type="ECO:0000256" key="3">
    <source>
        <dbReference type="ARBA" id="ARBA00023004"/>
    </source>
</evidence>
<organism evidence="7 8">
    <name type="scientific">Spirosoma sordidisoli</name>
    <dbReference type="NCBI Taxonomy" id="2502893"/>
    <lineage>
        <taxon>Bacteria</taxon>
        <taxon>Pseudomonadati</taxon>
        <taxon>Bacteroidota</taxon>
        <taxon>Cytophagia</taxon>
        <taxon>Cytophagales</taxon>
        <taxon>Cytophagaceae</taxon>
        <taxon>Spirosoma</taxon>
    </lineage>
</organism>
<evidence type="ECO:0000256" key="5">
    <source>
        <dbReference type="SAM" id="MobiDB-lite"/>
    </source>
</evidence>
<dbReference type="InterPro" id="IPR036514">
    <property type="entry name" value="SGNH_hydro_sf"/>
</dbReference>
<evidence type="ECO:0000259" key="6">
    <source>
        <dbReference type="PROSITE" id="PS51007"/>
    </source>
</evidence>
<dbReference type="GO" id="GO:0009055">
    <property type="term" value="F:electron transfer activity"/>
    <property type="evidence" value="ECO:0007669"/>
    <property type="project" value="InterPro"/>
</dbReference>
<dbReference type="GO" id="GO:0016788">
    <property type="term" value="F:hydrolase activity, acting on ester bonds"/>
    <property type="evidence" value="ECO:0007669"/>
    <property type="project" value="UniProtKB-ARBA"/>
</dbReference>
<comment type="caution">
    <text evidence="7">The sequence shown here is derived from an EMBL/GenBank/DDBJ whole genome shotgun (WGS) entry which is preliminary data.</text>
</comment>
<feature type="domain" description="Cytochrome c" evidence="6">
    <location>
        <begin position="914"/>
        <end position="1009"/>
    </location>
</feature>
<dbReference type="PANTHER" id="PTHR33546:SF1">
    <property type="entry name" value="LARGE, MULTIFUNCTIONAL SECRETED PROTEIN"/>
    <property type="match status" value="1"/>
</dbReference>
<feature type="compositionally biased region" description="Polar residues" evidence="5">
    <location>
        <begin position="1040"/>
        <end position="1049"/>
    </location>
</feature>
<dbReference type="EMBL" id="SBLB01000002">
    <property type="protein sequence ID" value="RYC70111.1"/>
    <property type="molecule type" value="Genomic_DNA"/>
</dbReference>
<dbReference type="InterPro" id="IPR055557">
    <property type="entry name" value="DUF7133"/>
</dbReference>
<keyword evidence="8" id="KW-1185">Reference proteome</keyword>
<name>A0A4Q2UQM7_9BACT</name>
<dbReference type="NCBIfam" id="TIGR02604">
    <property type="entry name" value="Piru_Ver_Nterm"/>
    <property type="match status" value="1"/>
</dbReference>
<dbReference type="InterPro" id="IPR011042">
    <property type="entry name" value="6-blade_b-propeller_TolB-like"/>
</dbReference>
<dbReference type="SUPFAM" id="SSF52266">
    <property type="entry name" value="SGNH hydrolase"/>
    <property type="match status" value="1"/>
</dbReference>
<dbReference type="Pfam" id="PF00034">
    <property type="entry name" value="Cytochrom_C"/>
    <property type="match status" value="1"/>
</dbReference>
<dbReference type="Gene3D" id="1.25.10.10">
    <property type="entry name" value="Leucine-rich Repeat Variant"/>
    <property type="match status" value="1"/>
</dbReference>
<dbReference type="CDD" id="cd01834">
    <property type="entry name" value="SGNH_hydrolase_like_2"/>
    <property type="match status" value="1"/>
</dbReference>
<keyword evidence="1 4" id="KW-0349">Heme</keyword>
<feature type="region of interest" description="Disordered" evidence="5">
    <location>
        <begin position="1028"/>
        <end position="1049"/>
    </location>
</feature>
<evidence type="ECO:0000256" key="2">
    <source>
        <dbReference type="ARBA" id="ARBA00022723"/>
    </source>
</evidence>
<sequence>MKKIILNRSLALAVIIGAFVAFISSSFQPVLERKIELTKDAHIALIGNNLGSRLMNYGTFDTELHLRFPKQQLFIRNLCDGGDTPGFRPHSARNDPWAFAGAEKFQKEYAEPSDSEGNFPKPDEWLTNLKTDVVIAFFGYSESFAGVKGLPAFKAELEAFVVHTLAQQYNGKSAPQLALVSPIAFQDLSKKYDLPNGINENRNLALYTQAMADIAAKHKVLFLDVFTPTKQWFATGEELTIDGCQLTEKGYQKLTPLLVDGLFAAPAAPVDESRRQPLRQAVLEKDYCWHNDYKIPNGVHIYGRRYKPFGPDNYPDELEKLRQMTANRDTLIWSVANGKPYDLAKADARTKVLKPIETNYKLGESMRYLYGQEALDKFTIAPGFNIDLFASEKEFPDLANPSQLAFDDKGRLWVAVMPTYPHYRPGDPLPNDKLLILEDTDGDFKADKQTVFADKLHLPTGFELAPEGVYIAQGTNLKLYTDTNGDDRADKVEILLSGFDDHDSHHVIHAFCADPSGAIYMGEGIFLHSNVETPYGTVRATHGGFMRYNPNQKKLERIAQIPVTNPWGTAFDAWGQGFVEATSNPNVYWLNPGTLKPIYGYSSPPGKNLIEEQHRVRPTSGLEFVSSRHFPDEIQGDLLLNNTIGFLGTKMHQIVDDGTGFKAKHRMDLLRSSDPNFRPVDMEFAPDGSLYLADWHNVLIGHMQHNARDPLRDHVHGRIYRITYPSRPLVKPANVAGARIEELLDNLKLPEYRTRYRSKRALRSLDKNEVYSKLQRWVSQLTPADKAYEHHRLEALWVSWGINKLDATLLRALLQSPDARVRAAAVHVARFTGSQLPNQPQVFVQASTDKNGRVRMEALAASTWLDKGTAAVIQQHVAKRPMDDWLRITYNYIKKPSKDIKDSNLQKKVDKTSPLFAKGEALYNREGYCVTCHQPDGAGLESSGFPPLARSSWVTGNTDRLIKLVMHGLYGPIDVNGKKYPGNVPMTPYGGMMTDEELAAVLNYVRNSFGNVAPNLITPEKVKTIREETKTRKGFYTPQELLNQHPNEG</sequence>
<dbReference type="SUPFAM" id="SSF63829">
    <property type="entry name" value="Calcium-dependent phosphotriesterase"/>
    <property type="match status" value="1"/>
</dbReference>
<evidence type="ECO:0000256" key="1">
    <source>
        <dbReference type="ARBA" id="ARBA00022617"/>
    </source>
</evidence>
<dbReference type="Gene3D" id="1.10.760.10">
    <property type="entry name" value="Cytochrome c-like domain"/>
    <property type="match status" value="1"/>
</dbReference>
<evidence type="ECO:0000313" key="7">
    <source>
        <dbReference type="EMBL" id="RYC70111.1"/>
    </source>
</evidence>
<gene>
    <name evidence="7" type="ORF">EQG79_09580</name>
</gene>
<dbReference type="SUPFAM" id="SSF46626">
    <property type="entry name" value="Cytochrome c"/>
    <property type="match status" value="1"/>
</dbReference>
<dbReference type="PANTHER" id="PTHR33546">
    <property type="entry name" value="LARGE, MULTIFUNCTIONAL SECRETED PROTEIN-RELATED"/>
    <property type="match status" value="1"/>
</dbReference>
<evidence type="ECO:0000256" key="4">
    <source>
        <dbReference type="PROSITE-ProRule" id="PRU00433"/>
    </source>
</evidence>
<dbReference type="Proteomes" id="UP000290407">
    <property type="component" value="Unassembled WGS sequence"/>
</dbReference>
<dbReference type="GO" id="GO:0046872">
    <property type="term" value="F:metal ion binding"/>
    <property type="evidence" value="ECO:0007669"/>
    <property type="project" value="UniProtKB-KW"/>
</dbReference>